<dbReference type="InterPro" id="IPR015424">
    <property type="entry name" value="PyrdxlP-dep_Trfase"/>
</dbReference>
<evidence type="ECO:0000256" key="1">
    <source>
        <dbReference type="ARBA" id="ARBA00001933"/>
    </source>
</evidence>
<comment type="caution">
    <text evidence="8">The sequence shown here is derived from an EMBL/GenBank/DDBJ whole genome shotgun (WGS) entry which is preliminary data.</text>
</comment>
<evidence type="ECO:0000313" key="8">
    <source>
        <dbReference type="EMBL" id="MDW6094641.1"/>
    </source>
</evidence>
<dbReference type="InterPro" id="IPR005814">
    <property type="entry name" value="Aminotrans_3"/>
</dbReference>
<accession>A0ABU4J107</accession>
<dbReference type="PANTHER" id="PTHR43552:SF2">
    <property type="entry name" value="DIAMINOBUTYRATE--2-OXOGLUTARATE TRANSAMINASE"/>
    <property type="match status" value="1"/>
</dbReference>
<dbReference type="EMBL" id="JAWRCP010000002">
    <property type="protein sequence ID" value="MDW6094641.1"/>
    <property type="molecule type" value="Genomic_DNA"/>
</dbReference>
<name>A0ABU4J107_9VIBR</name>
<evidence type="ECO:0000256" key="3">
    <source>
        <dbReference type="ARBA" id="ARBA00022576"/>
    </source>
</evidence>
<reference evidence="8 9" key="1">
    <citation type="submission" date="2023-11" db="EMBL/GenBank/DDBJ databases">
        <title>Plant-associative lifestyle of Vibrio porteresiae and its evolutionary dynamics.</title>
        <authorList>
            <person name="Rameshkumar N."/>
            <person name="Kirti K."/>
        </authorList>
    </citation>
    <scope>NUCLEOTIDE SEQUENCE [LARGE SCALE GENOMIC DNA]</scope>
    <source>
        <strain evidence="8 9">MSSRF7</strain>
    </source>
</reference>
<dbReference type="EC" id="2.6.1.76" evidence="7"/>
<dbReference type="Pfam" id="PF00202">
    <property type="entry name" value="Aminotran_3"/>
    <property type="match status" value="1"/>
</dbReference>
<dbReference type="CDD" id="cd00610">
    <property type="entry name" value="OAT_like"/>
    <property type="match status" value="1"/>
</dbReference>
<sequence>MNIFNEKESNVQSYANHFPVVFATAKGSCLYSERGDRYLDFLSGAGALNYGHNNAILKQALLDYIDKDGVTHGLDMYSEAKAEFLQALEHHIFRPRMLDYKVQFTGPTGTNAVEAALKLARKVTGRSNVIAFTNGFHGCSYGALAATGNQHHRGAAGLQLHGIQRLPYDGYAGQDGLKLFETMLTDGSSGMDKPAAVLVETVQGEGGLNAASESWLQRLNTLCKRHKILLIVDDIQAGCGRTGTFFSFEPAGITPDIVTLSKSIGGYGLPMSLVLMKPELDVWESGEHNGTFRGNNHAFVTATKAIETYWTNHDLEHHIGECAQEVTNVIEKMRRRYPELFSRLKGRGLMQGVECISGEVAEKIARECFNRGMIIETAGPDGEVLKFFCPLTISSDELKEGLDIFQCATETIAPQYIKKAS</sequence>
<dbReference type="InterPro" id="IPR004637">
    <property type="entry name" value="Dat"/>
</dbReference>
<dbReference type="PROSITE" id="PS00600">
    <property type="entry name" value="AA_TRANSFER_CLASS_3"/>
    <property type="match status" value="1"/>
</dbReference>
<dbReference type="Gene3D" id="3.90.1150.10">
    <property type="entry name" value="Aspartate Aminotransferase, domain 1"/>
    <property type="match status" value="1"/>
</dbReference>
<evidence type="ECO:0000256" key="7">
    <source>
        <dbReference type="RuleBase" id="RU365034"/>
    </source>
</evidence>
<organism evidence="8 9">
    <name type="scientific">Vibrio rhizosphaerae</name>
    <dbReference type="NCBI Taxonomy" id="398736"/>
    <lineage>
        <taxon>Bacteria</taxon>
        <taxon>Pseudomonadati</taxon>
        <taxon>Pseudomonadota</taxon>
        <taxon>Gammaproteobacteria</taxon>
        <taxon>Vibrionales</taxon>
        <taxon>Vibrionaceae</taxon>
        <taxon>Vibrio</taxon>
    </lineage>
</organism>
<comment type="similarity">
    <text evidence="2 6">Belongs to the class-III pyridoxal-phosphate-dependent aminotransferase family.</text>
</comment>
<keyword evidence="3 7" id="KW-0032">Aminotransferase</keyword>
<dbReference type="NCBIfam" id="TIGR00709">
    <property type="entry name" value="dat"/>
    <property type="match status" value="1"/>
</dbReference>
<evidence type="ECO:0000256" key="6">
    <source>
        <dbReference type="RuleBase" id="RU003560"/>
    </source>
</evidence>
<dbReference type="InterPro" id="IPR012773">
    <property type="entry name" value="Ectoine_EctB"/>
</dbReference>
<keyword evidence="5 6" id="KW-0663">Pyridoxal phosphate</keyword>
<evidence type="ECO:0000256" key="5">
    <source>
        <dbReference type="ARBA" id="ARBA00022898"/>
    </source>
</evidence>
<evidence type="ECO:0000256" key="4">
    <source>
        <dbReference type="ARBA" id="ARBA00022679"/>
    </source>
</evidence>
<dbReference type="NCBIfam" id="NF006733">
    <property type="entry name" value="PRK09264.1"/>
    <property type="match status" value="1"/>
</dbReference>
<dbReference type="NCBIfam" id="TIGR02407">
    <property type="entry name" value="ectoine_ectB"/>
    <property type="match status" value="1"/>
</dbReference>
<dbReference type="RefSeq" id="WP_038177740.1">
    <property type="nucleotide sequence ID" value="NZ_AP024904.1"/>
</dbReference>
<protein>
    <recommendedName>
        <fullName evidence="7">Diaminobutyrate--2-oxoglutarate transaminase</fullName>
        <ecNumber evidence="7">2.6.1.76</ecNumber>
    </recommendedName>
    <alternativeName>
        <fullName evidence="7">DABA aminotransferase</fullName>
    </alternativeName>
</protein>
<keyword evidence="9" id="KW-1185">Reference proteome</keyword>
<evidence type="ECO:0000256" key="2">
    <source>
        <dbReference type="ARBA" id="ARBA00008954"/>
    </source>
</evidence>
<comment type="function">
    <text evidence="7">Catalyzes reversively the conversion of L-aspartate beta-semialdehyde (ASA) to L-2,4-diaminobutyrate (DABA) by transamination with L-glutamate.</text>
</comment>
<dbReference type="Proteomes" id="UP001279860">
    <property type="component" value="Unassembled WGS sequence"/>
</dbReference>
<comment type="pathway">
    <text evidence="7">Amine and polyamine biosynthesis; ectoine biosynthesis; L-ectoine from L-aspartate 4-semialdehyde: step 1/3.</text>
</comment>
<proteinExistence type="inferred from homology"/>
<evidence type="ECO:0000313" key="9">
    <source>
        <dbReference type="Proteomes" id="UP001279860"/>
    </source>
</evidence>
<gene>
    <name evidence="8" type="primary">ectB</name>
    <name evidence="8" type="ORF">SBX64_19025</name>
</gene>
<dbReference type="PANTHER" id="PTHR43552">
    <property type="entry name" value="DIAMINOBUTYRATE--2-OXOGLUTARATE AMINOTRANSFERASE"/>
    <property type="match status" value="1"/>
</dbReference>
<dbReference type="Gene3D" id="3.40.640.10">
    <property type="entry name" value="Type I PLP-dependent aspartate aminotransferase-like (Major domain)"/>
    <property type="match status" value="1"/>
</dbReference>
<dbReference type="GO" id="GO:0045303">
    <property type="term" value="F:diaminobutyrate-2-oxoglutarate transaminase activity"/>
    <property type="evidence" value="ECO:0007669"/>
    <property type="project" value="UniProtKB-EC"/>
</dbReference>
<dbReference type="InterPro" id="IPR049704">
    <property type="entry name" value="Aminotrans_3_PPA_site"/>
</dbReference>
<keyword evidence="4 7" id="KW-0808">Transferase</keyword>
<dbReference type="PIRSF" id="PIRSF000521">
    <property type="entry name" value="Transaminase_4ab_Lys_Orn"/>
    <property type="match status" value="1"/>
</dbReference>
<dbReference type="SUPFAM" id="SSF53383">
    <property type="entry name" value="PLP-dependent transferases"/>
    <property type="match status" value="1"/>
</dbReference>
<dbReference type="InterPro" id="IPR015422">
    <property type="entry name" value="PyrdxlP-dep_Trfase_small"/>
</dbReference>
<comment type="catalytic activity">
    <reaction evidence="7">
        <text>L-2,4-diaminobutanoate + 2-oxoglutarate = L-aspartate 4-semialdehyde + L-glutamate</text>
        <dbReference type="Rhea" id="RHEA:11160"/>
        <dbReference type="ChEBI" id="CHEBI:16810"/>
        <dbReference type="ChEBI" id="CHEBI:29985"/>
        <dbReference type="ChEBI" id="CHEBI:58761"/>
        <dbReference type="ChEBI" id="CHEBI:537519"/>
        <dbReference type="EC" id="2.6.1.76"/>
    </reaction>
</comment>
<dbReference type="InterPro" id="IPR015421">
    <property type="entry name" value="PyrdxlP-dep_Trfase_major"/>
</dbReference>
<comment type="cofactor">
    <cofactor evidence="1 7">
        <name>pyridoxal 5'-phosphate</name>
        <dbReference type="ChEBI" id="CHEBI:597326"/>
    </cofactor>
</comment>